<dbReference type="OrthoDB" id="513181at2"/>
<reference evidence="4" key="2">
    <citation type="submission" date="2016-01" db="EMBL/GenBank/DDBJ databases">
        <title>First complete genome sequence of a species in the genus Microterricola, an extremophilic cold active enzyme producing strain ERGS5:02 isolated from Sikkim Himalaya.</title>
        <authorList>
            <person name="Kumar R."/>
            <person name="Singh D."/>
            <person name="Swarnkar M.K."/>
        </authorList>
    </citation>
    <scope>NUCLEOTIDE SEQUENCE [LARGE SCALE GENOMIC DNA]</scope>
    <source>
        <strain evidence="4">ERGS5:02</strain>
    </source>
</reference>
<dbReference type="InterPro" id="IPR010982">
    <property type="entry name" value="Lambda_DNA-bd_dom_sf"/>
</dbReference>
<proteinExistence type="predicted"/>
<dbReference type="GO" id="GO:0003677">
    <property type="term" value="F:DNA binding"/>
    <property type="evidence" value="ECO:0007669"/>
    <property type="project" value="UniProtKB-KW"/>
</dbReference>
<keyword evidence="1" id="KW-0238">DNA-binding</keyword>
<dbReference type="InterPro" id="IPR001387">
    <property type="entry name" value="Cro/C1-type_HTH"/>
</dbReference>
<dbReference type="InterPro" id="IPR050807">
    <property type="entry name" value="TransReg_Diox_bact_type"/>
</dbReference>
<dbReference type="SUPFAM" id="SSF51182">
    <property type="entry name" value="RmlC-like cupins"/>
    <property type="match status" value="1"/>
</dbReference>
<dbReference type="SMART" id="SM00530">
    <property type="entry name" value="HTH_XRE"/>
    <property type="match status" value="1"/>
</dbReference>
<gene>
    <name evidence="3" type="ORF">AWU67_13510</name>
</gene>
<keyword evidence="4" id="KW-1185">Reference proteome</keyword>
<evidence type="ECO:0000313" key="4">
    <source>
        <dbReference type="Proteomes" id="UP000058305"/>
    </source>
</evidence>
<reference evidence="3 4" key="1">
    <citation type="journal article" date="2016" name="J. Biotechnol.">
        <title>First complete genome sequence of a species in the genus Microterricola, an extremophilic cold active enzyme producing bacterial strain ERGS5:02 isolated from Sikkim Himalaya.</title>
        <authorList>
            <person name="Himanshu"/>
            <person name="Swarnkar M.K."/>
            <person name="Singh D."/>
            <person name="Kumar R."/>
        </authorList>
    </citation>
    <scope>NUCLEOTIDE SEQUENCE [LARGE SCALE GENOMIC DNA]</scope>
    <source>
        <strain evidence="3 4">ERGS5:02</strain>
    </source>
</reference>
<sequence length="197" mass="21547">MSATLRVTTELEQIAPRLRRIRQKKNLTLAELAAATGISKSTLSRLESGQRKASLELLLPIAAALMVPLDEIVTAPRVEDPRVPQRSTRSDGRMLTPLSQHQGEPQAYKVLIPATERAVELKVHGGYEWLYVLSGRLRLVLGEHDIVLGPGEAAEFDTRNPHWFGSTGTGAVEILSMFGTQGERIHLRARSTGVAGP</sequence>
<dbReference type="SUPFAM" id="SSF47413">
    <property type="entry name" value="lambda repressor-like DNA-binding domains"/>
    <property type="match status" value="1"/>
</dbReference>
<evidence type="ECO:0000259" key="2">
    <source>
        <dbReference type="PROSITE" id="PS50943"/>
    </source>
</evidence>
<dbReference type="CDD" id="cd00093">
    <property type="entry name" value="HTH_XRE"/>
    <property type="match status" value="1"/>
</dbReference>
<dbReference type="PROSITE" id="PS50943">
    <property type="entry name" value="HTH_CROC1"/>
    <property type="match status" value="1"/>
</dbReference>
<dbReference type="Proteomes" id="UP000058305">
    <property type="component" value="Chromosome"/>
</dbReference>
<dbReference type="EMBL" id="CP014145">
    <property type="protein sequence ID" value="AMB59710.1"/>
    <property type="molecule type" value="Genomic_DNA"/>
</dbReference>
<evidence type="ECO:0000313" key="3">
    <source>
        <dbReference type="EMBL" id="AMB59710.1"/>
    </source>
</evidence>
<dbReference type="Pfam" id="PF07883">
    <property type="entry name" value="Cupin_2"/>
    <property type="match status" value="1"/>
</dbReference>
<dbReference type="GO" id="GO:0005829">
    <property type="term" value="C:cytosol"/>
    <property type="evidence" value="ECO:0007669"/>
    <property type="project" value="TreeGrafter"/>
</dbReference>
<dbReference type="GO" id="GO:0003700">
    <property type="term" value="F:DNA-binding transcription factor activity"/>
    <property type="evidence" value="ECO:0007669"/>
    <property type="project" value="TreeGrafter"/>
</dbReference>
<dbReference type="AlphaFoldDB" id="A0A0X8E3C6"/>
<accession>A0A0X8E3C6</accession>
<dbReference type="InterPro" id="IPR011051">
    <property type="entry name" value="RmlC_Cupin_sf"/>
</dbReference>
<dbReference type="PANTHER" id="PTHR46797">
    <property type="entry name" value="HTH-TYPE TRANSCRIPTIONAL REGULATOR"/>
    <property type="match status" value="1"/>
</dbReference>
<evidence type="ECO:0000256" key="1">
    <source>
        <dbReference type="ARBA" id="ARBA00023125"/>
    </source>
</evidence>
<dbReference type="Gene3D" id="1.10.260.40">
    <property type="entry name" value="lambda repressor-like DNA-binding domains"/>
    <property type="match status" value="1"/>
</dbReference>
<protein>
    <submittedName>
        <fullName evidence="3">XRE family transcriptional regulator</fullName>
    </submittedName>
</protein>
<organism evidence="3 4">
    <name type="scientific">Microterricola viridarii</name>
    <dbReference type="NCBI Taxonomy" id="412690"/>
    <lineage>
        <taxon>Bacteria</taxon>
        <taxon>Bacillati</taxon>
        <taxon>Actinomycetota</taxon>
        <taxon>Actinomycetes</taxon>
        <taxon>Micrococcales</taxon>
        <taxon>Microbacteriaceae</taxon>
        <taxon>Microterricola</taxon>
    </lineage>
</organism>
<feature type="domain" description="HTH cro/C1-type" evidence="2">
    <location>
        <begin position="18"/>
        <end position="72"/>
    </location>
</feature>
<dbReference type="PANTHER" id="PTHR46797:SF1">
    <property type="entry name" value="METHYLPHOSPHONATE SYNTHASE"/>
    <property type="match status" value="1"/>
</dbReference>
<dbReference type="RefSeq" id="WP_067230081.1">
    <property type="nucleotide sequence ID" value="NZ_CP014145.1"/>
</dbReference>
<name>A0A0X8E3C6_9MICO</name>
<dbReference type="CDD" id="cd02209">
    <property type="entry name" value="cupin_XRE_C"/>
    <property type="match status" value="1"/>
</dbReference>
<dbReference type="KEGG" id="mvd:AWU67_13510"/>
<dbReference type="Gene3D" id="2.60.120.10">
    <property type="entry name" value="Jelly Rolls"/>
    <property type="match status" value="1"/>
</dbReference>
<dbReference type="InterPro" id="IPR014710">
    <property type="entry name" value="RmlC-like_jellyroll"/>
</dbReference>
<dbReference type="InterPro" id="IPR013096">
    <property type="entry name" value="Cupin_2"/>
</dbReference>
<dbReference type="Pfam" id="PF01381">
    <property type="entry name" value="HTH_3"/>
    <property type="match status" value="1"/>
</dbReference>